<keyword evidence="2" id="KW-1185">Reference proteome</keyword>
<sequence>MMTGDELLKYAKGLDIPLKREEAERVASLLRSRRIDLFNEQERVNLLREIAAITNKQTADKLNKLLKTFLQ</sequence>
<dbReference type="Proteomes" id="UP000092578">
    <property type="component" value="Unassembled WGS sequence"/>
</dbReference>
<comment type="caution">
    <text evidence="1">The sequence shown here is derived from an EMBL/GenBank/DDBJ whole genome shotgun (WGS) entry which is preliminary data.</text>
</comment>
<gene>
    <name evidence="1" type="ORF">A8F95_02190</name>
</gene>
<evidence type="ECO:0000313" key="2">
    <source>
        <dbReference type="Proteomes" id="UP000092578"/>
    </source>
</evidence>
<organism evidence="1 2">
    <name type="scientific">Pseudobacillus wudalianchiensis</name>
    <dbReference type="NCBI Taxonomy" id="1743143"/>
    <lineage>
        <taxon>Bacteria</taxon>
        <taxon>Bacillati</taxon>
        <taxon>Bacillota</taxon>
        <taxon>Bacilli</taxon>
        <taxon>Bacillales</taxon>
        <taxon>Bacillaceae</taxon>
        <taxon>Pseudobacillus</taxon>
    </lineage>
</organism>
<protein>
    <recommendedName>
        <fullName evidence="3">tRNA methyltransferase</fullName>
    </recommendedName>
</protein>
<dbReference type="InterPro" id="IPR020277">
    <property type="entry name" value="DUF2624"/>
</dbReference>
<evidence type="ECO:0000313" key="1">
    <source>
        <dbReference type="EMBL" id="OCA92988.1"/>
    </source>
</evidence>
<evidence type="ECO:0008006" key="3">
    <source>
        <dbReference type="Google" id="ProtNLM"/>
    </source>
</evidence>
<dbReference type="AlphaFoldDB" id="A0A1B9BA66"/>
<dbReference type="Pfam" id="PF11116">
    <property type="entry name" value="DUF2624"/>
    <property type="match status" value="1"/>
</dbReference>
<name>A0A1B9BA66_9BACI</name>
<reference evidence="2" key="1">
    <citation type="submission" date="2016-05" db="EMBL/GenBank/DDBJ databases">
        <authorList>
            <person name="Liu B."/>
            <person name="Wang J."/>
            <person name="Zhu Y."/>
            <person name="Liu G."/>
            <person name="Chen Q."/>
            <person name="Chen Z."/>
            <person name="Lan J."/>
            <person name="Che J."/>
            <person name="Ge C."/>
            <person name="Shi H."/>
            <person name="Pan Z."/>
            <person name="Liu X."/>
        </authorList>
    </citation>
    <scope>NUCLEOTIDE SEQUENCE [LARGE SCALE GENOMIC DNA]</scope>
    <source>
        <strain evidence="2">FJAT-27215</strain>
    </source>
</reference>
<proteinExistence type="predicted"/>
<dbReference type="EMBL" id="MAYT01000001">
    <property type="protein sequence ID" value="OCA92988.1"/>
    <property type="molecule type" value="Genomic_DNA"/>
</dbReference>
<accession>A0A1B9BA66</accession>